<keyword evidence="3" id="KW-1185">Reference proteome</keyword>
<name>A0A0X8VCV8_ANAPI</name>
<protein>
    <submittedName>
        <fullName evidence="2">Uncharacterized protein</fullName>
    </submittedName>
</protein>
<dbReference type="OrthoDB" id="2086207at2"/>
<reference evidence="3" key="2">
    <citation type="submission" date="2016-01" db="EMBL/GenBank/DDBJ databases">
        <authorList>
            <person name="Poehlein A."/>
            <person name="Schlien K."/>
            <person name="Gottschalk G."/>
            <person name="Buckel W."/>
            <person name="Daniel R."/>
        </authorList>
    </citation>
    <scope>NUCLEOTIDE SEQUENCE [LARGE SCALE GENOMIC DNA]</scope>
    <source>
        <strain evidence="3">X2</strain>
    </source>
</reference>
<dbReference type="AlphaFoldDB" id="A0A0X8VCV8"/>
<dbReference type="Proteomes" id="UP000068026">
    <property type="component" value="Chromosome"/>
</dbReference>
<evidence type="ECO:0000313" key="3">
    <source>
        <dbReference type="Proteomes" id="UP000068026"/>
    </source>
</evidence>
<sequence length="80" mass="9114">MNEKQKEIMQIIQSQCINGREMDVPDIMKYSSSLTMQEVLEVIPFLENQGYIEVIEIDMCCGADYIVTGITKEGINILHS</sequence>
<dbReference type="Proteomes" id="UP000184204">
    <property type="component" value="Unassembled WGS sequence"/>
</dbReference>
<proteinExistence type="predicted"/>
<reference evidence="1 3" key="1">
    <citation type="journal article" date="2016" name="Genome Announc.">
        <title>Complete Genome Sequence of the Amino Acid-Fermenting Clostridium propionicum X2 (DSM 1682).</title>
        <authorList>
            <person name="Poehlein A."/>
            <person name="Schlien K."/>
            <person name="Chowdhury N.P."/>
            <person name="Gottschalk G."/>
            <person name="Buckel W."/>
            <person name="Daniel R."/>
        </authorList>
    </citation>
    <scope>NUCLEOTIDE SEQUENCE [LARGE SCALE GENOMIC DNA]</scope>
    <source>
        <strain evidence="1 3">X2</strain>
    </source>
</reference>
<evidence type="ECO:0000313" key="2">
    <source>
        <dbReference type="EMBL" id="SHE39831.1"/>
    </source>
</evidence>
<gene>
    <name evidence="1" type="ORF">CPRO_09250</name>
    <name evidence="2" type="ORF">SAMN02745151_00559</name>
</gene>
<dbReference type="EMBL" id="CP014223">
    <property type="protein sequence ID" value="AMJ40524.1"/>
    <property type="molecule type" value="Genomic_DNA"/>
</dbReference>
<organism evidence="2 4">
    <name type="scientific">Anaerotignum propionicum DSM 1682</name>
    <dbReference type="NCBI Taxonomy" id="991789"/>
    <lineage>
        <taxon>Bacteria</taxon>
        <taxon>Bacillati</taxon>
        <taxon>Bacillota</taxon>
        <taxon>Clostridia</taxon>
        <taxon>Lachnospirales</taxon>
        <taxon>Anaerotignaceae</taxon>
        <taxon>Anaerotignum</taxon>
    </lineage>
</organism>
<dbReference type="KEGG" id="cpro:CPRO_09250"/>
<dbReference type="RefSeq" id="WP_066048321.1">
    <property type="nucleotide sequence ID" value="NZ_CP014223.1"/>
</dbReference>
<reference evidence="4" key="3">
    <citation type="submission" date="2016-11" db="EMBL/GenBank/DDBJ databases">
        <authorList>
            <person name="Jaros S."/>
            <person name="Januszkiewicz K."/>
            <person name="Wedrychowicz H."/>
        </authorList>
    </citation>
    <scope>NUCLEOTIDE SEQUENCE [LARGE SCALE GENOMIC DNA]</scope>
    <source>
        <strain evidence="4">DSM 1682</strain>
    </source>
</reference>
<accession>A0A0X8VCV8</accession>
<evidence type="ECO:0000313" key="1">
    <source>
        <dbReference type="EMBL" id="AMJ40524.1"/>
    </source>
</evidence>
<evidence type="ECO:0000313" key="4">
    <source>
        <dbReference type="Proteomes" id="UP000184204"/>
    </source>
</evidence>
<reference evidence="2" key="4">
    <citation type="submission" date="2016-11" db="EMBL/GenBank/DDBJ databases">
        <authorList>
            <person name="Varghese N."/>
            <person name="Submissions S."/>
        </authorList>
    </citation>
    <scope>NUCLEOTIDE SEQUENCE</scope>
    <source>
        <strain evidence="2">DSM 1682</strain>
    </source>
</reference>
<dbReference type="EMBL" id="FQUA01000002">
    <property type="protein sequence ID" value="SHE39831.1"/>
    <property type="molecule type" value="Genomic_DNA"/>
</dbReference>